<feature type="transmembrane region" description="Helical" evidence="1">
    <location>
        <begin position="141"/>
        <end position="160"/>
    </location>
</feature>
<keyword evidence="1" id="KW-0472">Membrane</keyword>
<accession>A0ABR9EB15</accession>
<evidence type="ECO:0000256" key="1">
    <source>
        <dbReference type="SAM" id="Phobius"/>
    </source>
</evidence>
<protein>
    <recommendedName>
        <fullName evidence="4">DUF2975 domain-containing protein</fullName>
    </recommendedName>
</protein>
<keyword evidence="1" id="KW-1133">Transmembrane helix</keyword>
<comment type="caution">
    <text evidence="2">The sequence shown here is derived from an EMBL/GenBank/DDBJ whole genome shotgun (WGS) entry which is preliminary data.</text>
</comment>
<feature type="transmembrane region" description="Helical" evidence="1">
    <location>
        <begin position="101"/>
        <end position="121"/>
    </location>
</feature>
<sequence length="171" mass="19647">MNVSMQKLMRMSGLLRVLILLAATTVIFYLAYGYFVDDEIYFNSSALFFALWDNPSASQSFLLASKLPLLLSFLLGVYWLQKLLSHYQQGQFFGPDSMHCYLWLVWLKLASFILGIIDTLLIGNYARDFQDSVSIELTVDFNEITTILLMLVIVYLLKAAKEIEAENKEFI</sequence>
<reference evidence="2 3" key="1">
    <citation type="submission" date="2015-03" db="EMBL/GenBank/DDBJ databases">
        <title>Genome sequence of Pseudoalteromonas aurantia.</title>
        <authorList>
            <person name="Xie B.-B."/>
            <person name="Rong J.-C."/>
            <person name="Qin Q.-L."/>
            <person name="Zhang Y.-Z."/>
        </authorList>
    </citation>
    <scope>NUCLEOTIDE SEQUENCE [LARGE SCALE GENOMIC DNA]</scope>
    <source>
        <strain evidence="2 3">208</strain>
    </source>
</reference>
<proteinExistence type="predicted"/>
<organism evidence="2 3">
    <name type="scientific">Pseudoalteromonas aurantia 208</name>
    <dbReference type="NCBI Taxonomy" id="1314867"/>
    <lineage>
        <taxon>Bacteria</taxon>
        <taxon>Pseudomonadati</taxon>
        <taxon>Pseudomonadota</taxon>
        <taxon>Gammaproteobacteria</taxon>
        <taxon>Alteromonadales</taxon>
        <taxon>Pseudoalteromonadaceae</taxon>
        <taxon>Pseudoalteromonas</taxon>
    </lineage>
</organism>
<evidence type="ECO:0000313" key="3">
    <source>
        <dbReference type="Proteomes" id="UP000615755"/>
    </source>
</evidence>
<evidence type="ECO:0000313" key="2">
    <source>
        <dbReference type="EMBL" id="MBE0368154.1"/>
    </source>
</evidence>
<keyword evidence="1" id="KW-0812">Transmembrane</keyword>
<dbReference type="Proteomes" id="UP000615755">
    <property type="component" value="Unassembled WGS sequence"/>
</dbReference>
<dbReference type="EMBL" id="AQGV01000012">
    <property type="protein sequence ID" value="MBE0368154.1"/>
    <property type="molecule type" value="Genomic_DNA"/>
</dbReference>
<gene>
    <name evidence="2" type="ORF">PAUR_a1693</name>
</gene>
<keyword evidence="3" id="KW-1185">Reference proteome</keyword>
<name>A0ABR9EB15_9GAMM</name>
<evidence type="ECO:0008006" key="4">
    <source>
        <dbReference type="Google" id="ProtNLM"/>
    </source>
</evidence>
<feature type="transmembrane region" description="Helical" evidence="1">
    <location>
        <begin position="57"/>
        <end position="80"/>
    </location>
</feature>